<evidence type="ECO:0000313" key="3">
    <source>
        <dbReference type="Proteomes" id="UP001600650"/>
    </source>
</evidence>
<dbReference type="RefSeq" id="WP_381724476.1">
    <property type="nucleotide sequence ID" value="NZ_JBHVBU010000001.1"/>
</dbReference>
<evidence type="ECO:0000256" key="1">
    <source>
        <dbReference type="SAM" id="MobiDB-lite"/>
    </source>
</evidence>
<reference evidence="2 3" key="1">
    <citation type="submission" date="2024-09" db="EMBL/GenBank/DDBJ databases">
        <title>The Natural Products Discovery Center: Release of the First 8490 Sequenced Strains for Exploring Actinobacteria Biosynthetic Diversity.</title>
        <authorList>
            <person name="Kalkreuter E."/>
            <person name="Kautsar S.A."/>
            <person name="Yang D."/>
            <person name="Bader C.D."/>
            <person name="Teijaro C.N."/>
            <person name="Fluegel L."/>
            <person name="Davis C.M."/>
            <person name="Simpson J.R."/>
            <person name="Lauterbach L."/>
            <person name="Steele A.D."/>
            <person name="Gui C."/>
            <person name="Meng S."/>
            <person name="Li G."/>
            <person name="Viehrig K."/>
            <person name="Ye F."/>
            <person name="Su P."/>
            <person name="Kiefer A.F."/>
            <person name="Nichols A."/>
            <person name="Cepeda A.J."/>
            <person name="Yan W."/>
            <person name="Fan B."/>
            <person name="Jiang Y."/>
            <person name="Adhikari A."/>
            <person name="Zheng C.-J."/>
            <person name="Schuster L."/>
            <person name="Cowan T.M."/>
            <person name="Smanski M.J."/>
            <person name="Chevrette M.G."/>
            <person name="De Carvalho L.P.S."/>
            <person name="Shen B."/>
        </authorList>
    </citation>
    <scope>NUCLEOTIDE SEQUENCE [LARGE SCALE GENOMIC DNA]</scope>
    <source>
        <strain evidence="2 3">NPDC057399</strain>
    </source>
</reference>
<name>A0ABW6J873_STRCE</name>
<protein>
    <submittedName>
        <fullName evidence="2">Uncharacterized protein</fullName>
    </submittedName>
</protein>
<accession>A0ABW6J873</accession>
<gene>
    <name evidence="2" type="ORF">ACFU0X_00575</name>
</gene>
<feature type="compositionally biased region" description="Basic and acidic residues" evidence="1">
    <location>
        <begin position="78"/>
        <end position="89"/>
    </location>
</feature>
<comment type="caution">
    <text evidence="2">The sequence shown here is derived from an EMBL/GenBank/DDBJ whole genome shotgun (WGS) entry which is preliminary data.</text>
</comment>
<proteinExistence type="predicted"/>
<feature type="region of interest" description="Disordered" evidence="1">
    <location>
        <begin position="78"/>
        <end position="107"/>
    </location>
</feature>
<organism evidence="2 3">
    <name type="scientific">Streptomyces cellulosae</name>
    <dbReference type="NCBI Taxonomy" id="1968"/>
    <lineage>
        <taxon>Bacteria</taxon>
        <taxon>Bacillati</taxon>
        <taxon>Actinomycetota</taxon>
        <taxon>Actinomycetes</taxon>
        <taxon>Kitasatosporales</taxon>
        <taxon>Streptomycetaceae</taxon>
        <taxon>Streptomyces</taxon>
    </lineage>
</organism>
<sequence>MQRHARGLQQPCHACSFQELLPLHCTLRQRGRLRQPVAEGDAGDLPAVPVLKPHLAPGARTAGFVASGVGDRRVDEHRAGDTAVPDRHPAGTATGAQHERAVLHGQP</sequence>
<evidence type="ECO:0000313" key="2">
    <source>
        <dbReference type="EMBL" id="MFE7961540.1"/>
    </source>
</evidence>
<dbReference type="EMBL" id="JBHVBU010000001">
    <property type="protein sequence ID" value="MFE7961540.1"/>
    <property type="molecule type" value="Genomic_DNA"/>
</dbReference>
<dbReference type="Proteomes" id="UP001600650">
    <property type="component" value="Unassembled WGS sequence"/>
</dbReference>
<feature type="compositionally biased region" description="Basic and acidic residues" evidence="1">
    <location>
        <begin position="97"/>
        <end position="107"/>
    </location>
</feature>
<keyword evidence="3" id="KW-1185">Reference proteome</keyword>